<evidence type="ECO:0000313" key="1">
    <source>
        <dbReference type="EMBL" id="MBB6166473.1"/>
    </source>
</evidence>
<evidence type="ECO:0000313" key="2">
    <source>
        <dbReference type="Proteomes" id="UP000588017"/>
    </source>
</evidence>
<proteinExistence type="predicted"/>
<dbReference type="RefSeq" id="WP_183331154.1">
    <property type="nucleotide sequence ID" value="NZ_BMHX01000001.1"/>
</dbReference>
<gene>
    <name evidence="1" type="ORF">HNQ73_000081</name>
</gene>
<protein>
    <recommendedName>
        <fullName evidence="3">SGNH/GDSL hydrolase family protein</fullName>
    </recommendedName>
</protein>
<keyword evidence="2" id="KW-1185">Reference proteome</keyword>
<name>A0A841KAF7_9HYPH</name>
<dbReference type="Proteomes" id="UP000588017">
    <property type="component" value="Unassembled WGS sequence"/>
</dbReference>
<evidence type="ECO:0008006" key="3">
    <source>
        <dbReference type="Google" id="ProtNLM"/>
    </source>
</evidence>
<organism evidence="1 2">
    <name type="scientific">Chelatococcus composti</name>
    <dbReference type="NCBI Taxonomy" id="1743235"/>
    <lineage>
        <taxon>Bacteria</taxon>
        <taxon>Pseudomonadati</taxon>
        <taxon>Pseudomonadota</taxon>
        <taxon>Alphaproteobacteria</taxon>
        <taxon>Hyphomicrobiales</taxon>
        <taxon>Chelatococcaceae</taxon>
        <taxon>Chelatococcus</taxon>
    </lineage>
</organism>
<accession>A0A841KAF7</accession>
<dbReference type="EMBL" id="JACHEH010000001">
    <property type="protein sequence ID" value="MBB6166473.1"/>
    <property type="molecule type" value="Genomic_DNA"/>
</dbReference>
<sequence length="223" mass="25432">MLDWFLRNHEGTARAVILGIDEFWCEGDPELPLRHPFPFWLYEADFLSHLQGLLRFDVVERLGERIAFLAGYGERARPDGYWDYTPEYVGMGYDTPEKVKELSTPRPTMHADPTGRFPAAALLRQVFDRLPRDLVVVLISPPVFVAGLPAPGTEAASHESRCLATFATLAAGRPRTAWIDWRSDRPETRDPANFFDKTHYRASLARQLERIAAHEISKLIRAE</sequence>
<dbReference type="AlphaFoldDB" id="A0A841KAF7"/>
<comment type="caution">
    <text evidence="1">The sequence shown here is derived from an EMBL/GenBank/DDBJ whole genome shotgun (WGS) entry which is preliminary data.</text>
</comment>
<reference evidence="1 2" key="1">
    <citation type="submission" date="2020-08" db="EMBL/GenBank/DDBJ databases">
        <title>Genomic Encyclopedia of Type Strains, Phase IV (KMG-IV): sequencing the most valuable type-strain genomes for metagenomic binning, comparative biology and taxonomic classification.</title>
        <authorList>
            <person name="Goeker M."/>
        </authorList>
    </citation>
    <scope>NUCLEOTIDE SEQUENCE [LARGE SCALE GENOMIC DNA]</scope>
    <source>
        <strain evidence="1 2">DSM 101465</strain>
    </source>
</reference>